<feature type="binding site" evidence="8">
    <location>
        <position position="75"/>
    </location>
    <ligand>
        <name>Zn(2+)</name>
        <dbReference type="ChEBI" id="CHEBI:29105"/>
    </ligand>
</feature>
<feature type="binding site" evidence="8 9">
    <location>
        <position position="73"/>
    </location>
    <ligand>
        <name>Ca(2+)</name>
        <dbReference type="ChEBI" id="CHEBI:29108"/>
    </ligand>
</feature>
<dbReference type="EMBL" id="DF933800">
    <property type="protein sequence ID" value="GAM33328.1"/>
    <property type="molecule type" value="Genomic_DNA"/>
</dbReference>
<keyword evidence="8" id="KW-0862">Zinc</keyword>
<proteinExistence type="evidence at protein level"/>
<evidence type="ECO:0000256" key="1">
    <source>
        <dbReference type="ARBA" id="ARBA00022729"/>
    </source>
</evidence>
<evidence type="ECO:0000313" key="5">
    <source>
        <dbReference type="EMBL" id="BAP90856.1"/>
    </source>
</evidence>
<dbReference type="AlphaFoldDB" id="A0A0A8IBJ8"/>
<dbReference type="CDD" id="cd01833">
    <property type="entry name" value="XynB_like"/>
    <property type="match status" value="1"/>
</dbReference>
<keyword evidence="8 9" id="KW-0002">3D-structure</keyword>
<dbReference type="InterPro" id="IPR000254">
    <property type="entry name" value="CBD"/>
</dbReference>
<keyword evidence="1 3" id="KW-0732">Signal</keyword>
<feature type="compositionally biased region" description="Low complexity" evidence="2">
    <location>
        <begin position="228"/>
        <end position="242"/>
    </location>
</feature>
<name>A0A0A8IBJ8_TALPI</name>
<evidence type="ECO:0000313" key="7">
    <source>
        <dbReference type="Proteomes" id="UP000053095"/>
    </source>
</evidence>
<dbReference type="GO" id="GO:0004622">
    <property type="term" value="F:phosphatidylcholine lysophospholipase activity"/>
    <property type="evidence" value="ECO:0007669"/>
    <property type="project" value="TreeGrafter"/>
</dbReference>
<dbReference type="PDB" id="5B5L">
    <property type="method" value="X-ray"/>
    <property type="resolution" value="1.40 A"/>
    <property type="chains" value="A=21-226"/>
</dbReference>
<keyword evidence="7" id="KW-1185">Reference proteome</keyword>
<dbReference type="PDB" id="5B5S">
    <property type="method" value="X-ray"/>
    <property type="resolution" value="1.50 A"/>
    <property type="chains" value="A=21-226"/>
</dbReference>
<organism evidence="5">
    <name type="scientific">Talaromyces pinophilus</name>
    <name type="common">Penicillium pinophilum</name>
    <dbReference type="NCBI Taxonomy" id="128442"/>
    <lineage>
        <taxon>Eukaryota</taxon>
        <taxon>Fungi</taxon>
        <taxon>Dikarya</taxon>
        <taxon>Ascomycota</taxon>
        <taxon>Pezizomycotina</taxon>
        <taxon>Eurotiomycetes</taxon>
        <taxon>Eurotiomycetidae</taxon>
        <taxon>Eurotiales</taxon>
        <taxon>Trichocomaceae</taxon>
        <taxon>Talaromyces</taxon>
        <taxon>Talaromyces sect. Talaromyces</taxon>
    </lineage>
</organism>
<evidence type="ECO:0000313" key="6">
    <source>
        <dbReference type="EMBL" id="GAM33328.1"/>
    </source>
</evidence>
<dbReference type="GO" id="GO:0030248">
    <property type="term" value="F:cellulose binding"/>
    <property type="evidence" value="ECO:0007669"/>
    <property type="project" value="InterPro"/>
</dbReference>
<protein>
    <submittedName>
        <fullName evidence="5">Acetic acid</fullName>
    </submittedName>
    <submittedName>
        <fullName evidence="6">Acetyl esterase Axe</fullName>
    </submittedName>
</protein>
<reference evidence="6" key="2">
    <citation type="submission" date="2014-12" db="EMBL/GenBank/DDBJ databases">
        <title>Draft genome sequence of Talaromyces cellulolyticus Y-94, a source of lignocellulosic biomass-degrading enzymes.</title>
        <authorList>
            <person name="Fujii T."/>
            <person name="Koike H."/>
            <person name="Sawayama S."/>
            <person name="Yano S."/>
            <person name="Inoue H."/>
        </authorList>
    </citation>
    <scope>NUCLEOTIDE SEQUENCE</scope>
    <source>
        <strain evidence="6">Y-94</strain>
    </source>
</reference>
<evidence type="ECO:0000256" key="2">
    <source>
        <dbReference type="SAM" id="MobiDB-lite"/>
    </source>
</evidence>
<dbReference type="PDBsum" id="5B5S"/>
<feature type="region of interest" description="Disordered" evidence="2">
    <location>
        <begin position="228"/>
        <end position="248"/>
    </location>
</feature>
<reference evidence="9" key="3">
    <citation type="journal article" date="2015" name="FEBS Lett.">
        <title>Crystal structure of an acetylesterase from Talaromyces cellulolyticus and the importance of a disulfide bond near the active site.</title>
        <authorList>
            <person name="Watanabe M."/>
            <person name="Fukada H."/>
            <person name="Inoue H."/>
            <person name="Ishikawa K."/>
        </authorList>
    </citation>
    <scope>X-RAY CRYSTALLOGRAPHY (1.50 ANGSTROMS) OF 21-226 IN COMPLEX WITH CA(2+)</scope>
    <scope>DISULFIDE BONDS</scope>
</reference>
<sequence length="283" mass="30083">MKLSGFALFAGLTSSMGAQAVKVMLLGDSITEITCWRPLVWEQITSAGLAGSVDFVGSMNDLQPNCSRPQGFDPDHEGHSGWQAYDIARNNIAGWVQNTKPDIVQFMLGTNDVNIGHRNADSIIGSYTIMLNAMRAANPRVKVIVDKIIPTSWSDATIEAVNTAIPGWVQQQTTAESPVVIADCSRAAGFTNDMLRDDGVHPNSKGDQFIAGQIGPKLIQLIKDVSTTSSTSTSSTSPTSTSGGSGTGAAHWGQCGGIGWNGATTCVSPYTCQQVNPYYYQCL</sequence>
<dbReference type="InterPro" id="IPR013830">
    <property type="entry name" value="SGNH_hydro"/>
</dbReference>
<dbReference type="SMART" id="SM00236">
    <property type="entry name" value="fCBD"/>
    <property type="match status" value="1"/>
</dbReference>
<dbReference type="Proteomes" id="UP000053095">
    <property type="component" value="Unassembled WGS sequence"/>
</dbReference>
<feature type="disulfide bond" evidence="8 9">
    <location>
        <begin position="35"/>
        <end position="66"/>
    </location>
</feature>
<feature type="chain" id="PRO_5014017215" evidence="3">
    <location>
        <begin position="21"/>
        <end position="283"/>
    </location>
</feature>
<evidence type="ECO:0000259" key="4">
    <source>
        <dbReference type="PROSITE" id="PS51164"/>
    </source>
</evidence>
<dbReference type="SUPFAM" id="SSF57180">
    <property type="entry name" value="Cellulose-binding domain"/>
    <property type="match status" value="1"/>
</dbReference>
<feature type="binding site" evidence="8 9">
    <location>
        <position position="75"/>
    </location>
    <ligand>
        <name>Ca(2+)</name>
        <dbReference type="ChEBI" id="CHEBI:29108"/>
    </ligand>
</feature>
<dbReference type="PDBsum" id="5B5L"/>
<gene>
    <name evidence="5" type="primary">axe</name>
    <name evidence="6" type="ORF">TCE0_004r00149</name>
</gene>
<dbReference type="Pfam" id="PF00734">
    <property type="entry name" value="CBM_1"/>
    <property type="match status" value="1"/>
</dbReference>
<feature type="signal peptide" evidence="3">
    <location>
        <begin position="1"/>
        <end position="20"/>
    </location>
</feature>
<dbReference type="Pfam" id="PF13472">
    <property type="entry name" value="Lipase_GDSL_2"/>
    <property type="match status" value="1"/>
</dbReference>
<dbReference type="EMBL" id="AB937137">
    <property type="protein sequence ID" value="BAP90856.1"/>
    <property type="molecule type" value="mRNA"/>
</dbReference>
<dbReference type="Gene3D" id="3.40.50.1110">
    <property type="entry name" value="SGNH hydrolase"/>
    <property type="match status" value="1"/>
</dbReference>
<evidence type="ECO:0007829" key="9">
    <source>
        <dbReference type="PDB" id="5B5S"/>
    </source>
</evidence>
<keyword evidence="8 9" id="KW-0106">Calcium</keyword>
<evidence type="ECO:0007829" key="8">
    <source>
        <dbReference type="PDB" id="5B5L"/>
    </source>
</evidence>
<dbReference type="PANTHER" id="PTHR30383:SF2">
    <property type="entry name" value="CELLULOSE-BINDING PROTEIN"/>
    <property type="match status" value="1"/>
</dbReference>
<dbReference type="PANTHER" id="PTHR30383">
    <property type="entry name" value="THIOESTERASE 1/PROTEASE 1/LYSOPHOSPHOLIPASE L1"/>
    <property type="match status" value="1"/>
</dbReference>
<reference evidence="7" key="4">
    <citation type="journal article" date="2015" name="Genome Announc.">
        <title>Draft genome sequence of Talaromyces cellulolyticus strain Y-94, a source of lignocellulosic biomass-degrading enzymes.</title>
        <authorList>
            <person name="Fujii T."/>
            <person name="Koike H."/>
            <person name="Sawayama S."/>
            <person name="Yano S."/>
            <person name="Inoue H."/>
        </authorList>
    </citation>
    <scope>NUCLEOTIDE SEQUENCE [LARGE SCALE GENOMIC DNA]</scope>
    <source>
        <strain evidence="7">Y-94</strain>
    </source>
</reference>
<dbReference type="GO" id="GO:0046872">
    <property type="term" value="F:metal ion binding"/>
    <property type="evidence" value="ECO:0007669"/>
    <property type="project" value="UniProtKB-KW"/>
</dbReference>
<feature type="binding site" evidence="8 9">
    <location>
        <position position="55"/>
    </location>
    <ligand>
        <name>Ca(2+)</name>
        <dbReference type="ChEBI" id="CHEBI:29108"/>
    </ligand>
</feature>
<evidence type="ECO:0000256" key="3">
    <source>
        <dbReference type="SAM" id="SignalP"/>
    </source>
</evidence>
<dbReference type="InterPro" id="IPR035971">
    <property type="entry name" value="CBD_sf"/>
</dbReference>
<dbReference type="GO" id="GO:0005576">
    <property type="term" value="C:extracellular region"/>
    <property type="evidence" value="ECO:0007669"/>
    <property type="project" value="InterPro"/>
</dbReference>
<keyword evidence="8 9" id="KW-0479">Metal-binding</keyword>
<dbReference type="InterPro" id="IPR036514">
    <property type="entry name" value="SGNH_hydro_sf"/>
</dbReference>
<dbReference type="GO" id="GO:0005975">
    <property type="term" value="P:carbohydrate metabolic process"/>
    <property type="evidence" value="ECO:0007669"/>
    <property type="project" value="InterPro"/>
</dbReference>
<feature type="domain" description="CBM1" evidence="4">
    <location>
        <begin position="247"/>
        <end position="283"/>
    </location>
</feature>
<feature type="binding site" evidence="8 9">
    <location>
        <position position="54"/>
    </location>
    <ligand>
        <name>Ca(2+)</name>
        <dbReference type="ChEBI" id="CHEBI:29108"/>
    </ligand>
</feature>
<reference evidence="5" key="1">
    <citation type="submission" date="2014-05" db="EMBL/GenBank/DDBJ databases">
        <title>Crystallization and preliminary X-ray crystallographic analysis of a thermostable fungal acetylxylan esterase from Talaromyces cellulolyticus.</title>
        <authorList>
            <person name="Watanabe M."/>
            <person name="Inoue H."/>
            <person name="Ishikawa K."/>
        </authorList>
    </citation>
    <scope>NUCLEOTIDE SEQUENCE</scope>
    <source>
        <strain evidence="5">CF-2612</strain>
    </source>
</reference>
<dbReference type="SUPFAM" id="SSF52266">
    <property type="entry name" value="SGNH hydrolase"/>
    <property type="match status" value="1"/>
</dbReference>
<dbReference type="PROSITE" id="PS51164">
    <property type="entry name" value="CBM1_2"/>
    <property type="match status" value="1"/>
</dbReference>
<accession>A0A0A8IBJ8</accession>
<dbReference type="InterPro" id="IPR051532">
    <property type="entry name" value="Ester_Hydrolysis_Enzymes"/>
</dbReference>
<dbReference type="SMR" id="A0A0A8IBJ8"/>
<reference evidence="8" key="5">
    <citation type="submission" date="2016-05" db="PDB data bank">
        <title>crystal structure of acetyl esterase mutant S10A with acetate ion.</title>
        <authorList>
            <person name="Uechi K."/>
            <person name="Kamachi S."/>
            <person name="Akita H."/>
            <person name="Mine S."/>
            <person name="Watanabe M."/>
        </authorList>
    </citation>
    <scope>X-RAY CRYSTALLOGRAPHY (1.40 ANGSTROMS) OF 21-226 IN COMPLEX WITH CA(2+) AND ZN(2+)</scope>
    <scope>DISULFIDE BONDS</scope>
</reference>
<dbReference type="PROSITE" id="PS00562">
    <property type="entry name" value="CBM1_1"/>
    <property type="match status" value="1"/>
</dbReference>